<sequence length="719" mass="77948">MEAKTITQNGQNGHQNGVSESPLCIKKDPLNWGLVADSLKGSHLDEVKRMVAEYRKPVVKLGGESLTISQVAAIATHDTGVKVELSESARAGVKASSDWVMDSMGKGTDSYGVTTGFGATSHRRTNKGAALQKELIRFLNAGVFGSATESGHTLPHQATRAAMLVRINTLLQGYSGIRFEILEAITKFLNNNVTPCLPLRGTITASGDLVPLSYIAGLLTGRPNSKAVGPTGQTLSASEAFELVGINCGFFELQPKEGLALVNGTAVGSGLASTVLFETNILALLAEILSAIFAEVMQGKPEFTDHLTHKLKHHPGQIEAAAIMEHILDGSSYVKAAKKLHEQDPLQKPKQDRYALRTSPQWLGPQIEVIRFSTKSIEREINSVNDNPLIDVSRNKALHGGNFQGTPIGVSMDNTRLAIASIGKLMFAQFSELVNDFYNNGLPSNLSGGRNPSLDYGFKGAEIAMASYCSELQFLANPVTNHVQSAEQHNQDVNSLGLISSRKTAEAVDILKLMSSTFLVALCQSIDLRHLEENLRNTVKNTVSQVAKRTLTTGVNGELHPSRFCEKDLLKVVDREYVFAYIDDPCSATYPLMQKLREVLVEHALTNGESEKNASTSIFQKIGAFEEELKALLPKEVESARSAIESGNAAVPNRIAECRSYPLYKFVREELGGEYLTGEKVRSPGEECDKVFQAICQGKIIDPILGCLEGWNGAPLPIC</sequence>
<dbReference type="UniPathway" id="UPA00713">
    <property type="reaction ID" value="UER00725"/>
</dbReference>
<comment type="catalytic activity">
    <reaction evidence="10 12">
        <text>L-phenylalanine = (E)-cinnamate + NH4(+)</text>
        <dbReference type="Rhea" id="RHEA:21384"/>
        <dbReference type="ChEBI" id="CHEBI:15669"/>
        <dbReference type="ChEBI" id="CHEBI:28938"/>
        <dbReference type="ChEBI" id="CHEBI:58095"/>
        <dbReference type="EC" id="4.3.1.24"/>
    </reaction>
</comment>
<dbReference type="Gene3D" id="1.10.274.20">
    <property type="entry name" value="Phenylalanine ammonia-lyase 1, domain 3"/>
    <property type="match status" value="1"/>
</dbReference>
<dbReference type="InterPro" id="IPR001106">
    <property type="entry name" value="Aromatic_Lyase"/>
</dbReference>
<dbReference type="FunFam" id="1.20.200.10:FF:000009">
    <property type="entry name" value="Phenylalanine ammonia-lyase"/>
    <property type="match status" value="1"/>
</dbReference>
<dbReference type="AlphaFoldDB" id="A0A5N5H872"/>
<dbReference type="GO" id="GO:0005737">
    <property type="term" value="C:cytoplasm"/>
    <property type="evidence" value="ECO:0007669"/>
    <property type="project" value="UniProtKB-SubCell"/>
</dbReference>
<evidence type="ECO:0000256" key="5">
    <source>
        <dbReference type="ARBA" id="ARBA00011881"/>
    </source>
</evidence>
<gene>
    <name evidence="14" type="ORF">D8674_024543</name>
</gene>
<dbReference type="EMBL" id="SMOL01000231">
    <property type="protein sequence ID" value="KAB2622361.1"/>
    <property type="molecule type" value="Genomic_DNA"/>
</dbReference>
<reference evidence="14 15" key="1">
    <citation type="submission" date="2019-09" db="EMBL/GenBank/DDBJ databases">
        <authorList>
            <person name="Ou C."/>
        </authorList>
    </citation>
    <scope>NUCLEOTIDE SEQUENCE [LARGE SCALE GENOMIC DNA]</scope>
    <source>
        <strain evidence="14">S2</strain>
        <tissue evidence="14">Leaf</tissue>
    </source>
</reference>
<evidence type="ECO:0000313" key="14">
    <source>
        <dbReference type="EMBL" id="KAB2622361.1"/>
    </source>
</evidence>
<proteinExistence type="inferred from homology"/>
<comment type="function">
    <text evidence="1">This is a key enzyme of plant metabolism catalyzing the first reaction in the biosynthesis from L-phenylalanine of a wide variety of natural products based on the phenylpropane skeleton.</text>
</comment>
<feature type="compositionally biased region" description="Polar residues" evidence="13">
    <location>
        <begin position="1"/>
        <end position="19"/>
    </location>
</feature>
<evidence type="ECO:0000256" key="4">
    <source>
        <dbReference type="ARBA" id="ARBA00007238"/>
    </source>
</evidence>
<dbReference type="EC" id="4.3.1.24" evidence="12"/>
<reference evidence="14 15" key="3">
    <citation type="submission" date="2019-11" db="EMBL/GenBank/DDBJ databases">
        <title>A de novo genome assembly of a pear dwarfing rootstock.</title>
        <authorList>
            <person name="Wang F."/>
            <person name="Wang J."/>
            <person name="Li S."/>
            <person name="Zhang Y."/>
            <person name="Fang M."/>
            <person name="Ma L."/>
            <person name="Zhao Y."/>
            <person name="Jiang S."/>
        </authorList>
    </citation>
    <scope>NUCLEOTIDE SEQUENCE [LARGE SCALE GENOMIC DNA]</scope>
    <source>
        <strain evidence="14">S2</strain>
        <tissue evidence="14">Leaf</tissue>
    </source>
</reference>
<comment type="pathway">
    <text evidence="3 12">Phenylpropanoid metabolism; trans-cinnamate biosynthesis; trans-cinnamate from L-phenylalanine: step 1/1.</text>
</comment>
<evidence type="ECO:0000256" key="9">
    <source>
        <dbReference type="ARBA" id="ARBA00023239"/>
    </source>
</evidence>
<dbReference type="GO" id="GO:0006559">
    <property type="term" value="P:L-phenylalanine catabolic process"/>
    <property type="evidence" value="ECO:0007669"/>
    <property type="project" value="UniProtKB-KW"/>
</dbReference>
<keyword evidence="8" id="KW-0585">Phenylalanine catabolism</keyword>
<dbReference type="Gene3D" id="1.10.275.10">
    <property type="entry name" value="Fumarase/aspartase (N-terminal domain)"/>
    <property type="match status" value="1"/>
</dbReference>
<comment type="similarity">
    <text evidence="4 11">Belongs to the PAL/histidase family.</text>
</comment>
<dbReference type="PANTHER" id="PTHR10362">
    <property type="entry name" value="HISTIDINE AMMONIA-LYASE"/>
    <property type="match status" value="1"/>
</dbReference>
<comment type="subcellular location">
    <subcellularLocation>
        <location evidence="2 12">Cytoplasm</location>
    </subcellularLocation>
</comment>
<comment type="subunit">
    <text evidence="5">Homotetramer.</text>
</comment>
<dbReference type="FunFam" id="1.10.274.20:FF:000001">
    <property type="entry name" value="Phenylalanine ammonia-lyase"/>
    <property type="match status" value="1"/>
</dbReference>
<dbReference type="CDD" id="cd00332">
    <property type="entry name" value="PAL-HAL"/>
    <property type="match status" value="1"/>
</dbReference>
<evidence type="ECO:0000256" key="2">
    <source>
        <dbReference type="ARBA" id="ARBA00004496"/>
    </source>
</evidence>
<evidence type="ECO:0000256" key="6">
    <source>
        <dbReference type="ARBA" id="ARBA00022490"/>
    </source>
</evidence>
<dbReference type="Proteomes" id="UP000327157">
    <property type="component" value="Chromosome 4"/>
</dbReference>
<dbReference type="NCBIfam" id="TIGR01226">
    <property type="entry name" value="phe_am_lyase"/>
    <property type="match status" value="1"/>
</dbReference>
<evidence type="ECO:0000256" key="12">
    <source>
        <dbReference type="RuleBase" id="RU003955"/>
    </source>
</evidence>
<comment type="caution">
    <text evidence="14">The sequence shown here is derived from an EMBL/GenBank/DDBJ whole genome shotgun (WGS) entry which is preliminary data.</text>
</comment>
<keyword evidence="9 11" id="KW-0456">Lyase</keyword>
<reference evidence="15" key="2">
    <citation type="submission" date="2019-10" db="EMBL/GenBank/DDBJ databases">
        <title>A de novo genome assembly of a pear dwarfing rootstock.</title>
        <authorList>
            <person name="Wang F."/>
            <person name="Wang J."/>
            <person name="Li S."/>
            <person name="Zhang Y."/>
            <person name="Fang M."/>
            <person name="Ma L."/>
            <person name="Zhao Y."/>
            <person name="Jiang S."/>
        </authorList>
    </citation>
    <scope>NUCLEOTIDE SEQUENCE [LARGE SCALE GENOMIC DNA]</scope>
</reference>
<dbReference type="InterPro" id="IPR008948">
    <property type="entry name" value="L-Aspartase-like"/>
</dbReference>
<keyword evidence="7 12" id="KW-0587">Phenylpropanoid metabolism</keyword>
<evidence type="ECO:0000256" key="11">
    <source>
        <dbReference type="RuleBase" id="RU003954"/>
    </source>
</evidence>
<feature type="region of interest" description="Disordered" evidence="13">
    <location>
        <begin position="1"/>
        <end position="21"/>
    </location>
</feature>
<accession>A0A5N5H872</accession>
<keyword evidence="15" id="KW-1185">Reference proteome</keyword>
<evidence type="ECO:0000256" key="7">
    <source>
        <dbReference type="ARBA" id="ARBA00023051"/>
    </source>
</evidence>
<dbReference type="InterPro" id="IPR024083">
    <property type="entry name" value="Fumarase/histidase_N"/>
</dbReference>
<evidence type="ECO:0000256" key="8">
    <source>
        <dbReference type="ARBA" id="ARBA00023232"/>
    </source>
</evidence>
<dbReference type="PROSITE" id="PS00488">
    <property type="entry name" value="PAL_HISTIDASE"/>
    <property type="match status" value="1"/>
</dbReference>
<dbReference type="FunFam" id="1.10.275.10:FF:000009">
    <property type="entry name" value="Phenylalanine ammonia-lyase"/>
    <property type="match status" value="1"/>
</dbReference>
<evidence type="ECO:0000313" key="15">
    <source>
        <dbReference type="Proteomes" id="UP000327157"/>
    </source>
</evidence>
<dbReference type="InterPro" id="IPR022313">
    <property type="entry name" value="Phe/His_NH3-lyase_AS"/>
</dbReference>
<dbReference type="InterPro" id="IPR023144">
    <property type="entry name" value="Phe_NH3-lyase_shielding_dom_sf"/>
</dbReference>
<dbReference type="GO" id="GO:0009800">
    <property type="term" value="P:cinnamic acid biosynthetic process"/>
    <property type="evidence" value="ECO:0007669"/>
    <property type="project" value="UniProtKB-UniPathway"/>
</dbReference>
<evidence type="ECO:0000256" key="13">
    <source>
        <dbReference type="SAM" id="MobiDB-lite"/>
    </source>
</evidence>
<dbReference type="Gene3D" id="1.20.200.10">
    <property type="entry name" value="Fumarase/aspartase (Central domain)"/>
    <property type="match status" value="1"/>
</dbReference>
<name>A0A5N5H872_9ROSA</name>
<protein>
    <recommendedName>
        <fullName evidence="12">Phenylalanine ammonia-lyase</fullName>
        <ecNumber evidence="12">4.3.1.24</ecNumber>
    </recommendedName>
</protein>
<dbReference type="GO" id="GO:0045548">
    <property type="term" value="F:phenylalanine ammonia-lyase activity"/>
    <property type="evidence" value="ECO:0007669"/>
    <property type="project" value="UniProtKB-EC"/>
</dbReference>
<organism evidence="14 15">
    <name type="scientific">Pyrus ussuriensis x Pyrus communis</name>
    <dbReference type="NCBI Taxonomy" id="2448454"/>
    <lineage>
        <taxon>Eukaryota</taxon>
        <taxon>Viridiplantae</taxon>
        <taxon>Streptophyta</taxon>
        <taxon>Embryophyta</taxon>
        <taxon>Tracheophyta</taxon>
        <taxon>Spermatophyta</taxon>
        <taxon>Magnoliopsida</taxon>
        <taxon>eudicotyledons</taxon>
        <taxon>Gunneridae</taxon>
        <taxon>Pentapetalae</taxon>
        <taxon>rosids</taxon>
        <taxon>fabids</taxon>
        <taxon>Rosales</taxon>
        <taxon>Rosaceae</taxon>
        <taxon>Amygdaloideae</taxon>
        <taxon>Maleae</taxon>
        <taxon>Pyrus</taxon>
    </lineage>
</organism>
<dbReference type="Pfam" id="PF00221">
    <property type="entry name" value="Lyase_aromatic"/>
    <property type="match status" value="1"/>
</dbReference>
<dbReference type="OrthoDB" id="1145611at2759"/>
<dbReference type="InterPro" id="IPR005922">
    <property type="entry name" value="Phe_NH3-lyase"/>
</dbReference>
<evidence type="ECO:0000256" key="1">
    <source>
        <dbReference type="ARBA" id="ARBA00002235"/>
    </source>
</evidence>
<evidence type="ECO:0000256" key="10">
    <source>
        <dbReference type="ARBA" id="ARBA00023537"/>
    </source>
</evidence>
<keyword evidence="6" id="KW-0963">Cytoplasm</keyword>
<dbReference type="SUPFAM" id="SSF48557">
    <property type="entry name" value="L-aspartase-like"/>
    <property type="match status" value="1"/>
</dbReference>
<evidence type="ECO:0000256" key="3">
    <source>
        <dbReference type="ARBA" id="ARBA00005138"/>
    </source>
</evidence>